<keyword evidence="1" id="KW-0812">Transmembrane</keyword>
<keyword evidence="1" id="KW-0472">Membrane</keyword>
<evidence type="ECO:0000313" key="2">
    <source>
        <dbReference type="EMBL" id="QSS55697.1"/>
    </source>
</evidence>
<gene>
    <name evidence="2" type="ORF">I7I53_03658</name>
</gene>
<dbReference type="AlphaFoldDB" id="A0A8A1LUS5"/>
<proteinExistence type="predicted"/>
<keyword evidence="1" id="KW-1133">Transmembrane helix</keyword>
<dbReference type="VEuPathDB" id="FungiDB:I7I53_03658"/>
<feature type="transmembrane region" description="Helical" evidence="1">
    <location>
        <begin position="27"/>
        <end position="44"/>
    </location>
</feature>
<dbReference type="Proteomes" id="UP000663419">
    <property type="component" value="Chromosome 4"/>
</dbReference>
<dbReference type="EMBL" id="CP069105">
    <property type="protein sequence ID" value="QSS55697.1"/>
    <property type="molecule type" value="Genomic_DNA"/>
</dbReference>
<accession>A0A8A1LUS5</accession>
<reference evidence="2" key="1">
    <citation type="submission" date="2021-01" db="EMBL/GenBank/DDBJ databases">
        <title>Chromosome-level genome assembly of a human fungal pathogen reveals clustering of transcriptionally co-regulated genes.</title>
        <authorList>
            <person name="Voorhies M."/>
            <person name="Cohen S."/>
            <person name="Shea T.P."/>
            <person name="Petrus S."/>
            <person name="Munoz J.F."/>
            <person name="Poplawski S."/>
            <person name="Goldman W.E."/>
            <person name="Michael T."/>
            <person name="Cuomo C.A."/>
            <person name="Sil A."/>
            <person name="Beyhan S."/>
        </authorList>
    </citation>
    <scope>NUCLEOTIDE SEQUENCE</scope>
    <source>
        <strain evidence="2">H88</strain>
    </source>
</reference>
<sequence>MLVVEGTNQSKPPTIYAWMDGWMYMHVYMWLGCGDSGLRVYFVLERTGWAFRKIGRWSLLEGGRSVLRPGDILLFMYSLACVEGGDRVIHDESWGPYALVIDGNLECCGSGTERSMCYATCRSI</sequence>
<name>A0A8A1LUS5_AJEC8</name>
<evidence type="ECO:0000313" key="3">
    <source>
        <dbReference type="Proteomes" id="UP000663419"/>
    </source>
</evidence>
<organism evidence="2 3">
    <name type="scientific">Ajellomyces capsulatus (strain H88)</name>
    <name type="common">Darling's disease fungus</name>
    <name type="synonym">Histoplasma capsulatum</name>
    <dbReference type="NCBI Taxonomy" id="544711"/>
    <lineage>
        <taxon>Eukaryota</taxon>
        <taxon>Fungi</taxon>
        <taxon>Dikarya</taxon>
        <taxon>Ascomycota</taxon>
        <taxon>Pezizomycotina</taxon>
        <taxon>Eurotiomycetes</taxon>
        <taxon>Eurotiomycetidae</taxon>
        <taxon>Onygenales</taxon>
        <taxon>Ajellomycetaceae</taxon>
        <taxon>Histoplasma</taxon>
    </lineage>
</organism>
<protein>
    <submittedName>
        <fullName evidence="2">Uncharacterized protein</fullName>
    </submittedName>
</protein>
<evidence type="ECO:0000256" key="1">
    <source>
        <dbReference type="SAM" id="Phobius"/>
    </source>
</evidence>